<evidence type="ECO:0000256" key="2">
    <source>
        <dbReference type="ARBA" id="ARBA00022695"/>
    </source>
</evidence>
<gene>
    <name evidence="8" type="ORF">EZS28_030575</name>
</gene>
<evidence type="ECO:0000313" key="9">
    <source>
        <dbReference type="Proteomes" id="UP000324800"/>
    </source>
</evidence>
<keyword evidence="6 8" id="KW-0695">RNA-directed DNA polymerase</keyword>
<protein>
    <submittedName>
        <fullName evidence="8">Putative reverse transcriptase</fullName>
    </submittedName>
</protein>
<accession>A0A5J4UU14</accession>
<reference evidence="8 9" key="1">
    <citation type="submission" date="2019-03" db="EMBL/GenBank/DDBJ databases">
        <title>Single cell metagenomics reveals metabolic interactions within the superorganism composed of flagellate Streblomastix strix and complex community of Bacteroidetes bacteria on its surface.</title>
        <authorList>
            <person name="Treitli S.C."/>
            <person name="Kolisko M."/>
            <person name="Husnik F."/>
            <person name="Keeling P."/>
            <person name="Hampl V."/>
        </authorList>
    </citation>
    <scope>NUCLEOTIDE SEQUENCE [LARGE SCALE GENOMIC DNA]</scope>
    <source>
        <strain evidence="8">ST1C</strain>
    </source>
</reference>
<name>A0A5J4UU14_9EUKA</name>
<dbReference type="PANTHER" id="PTHR33050">
    <property type="entry name" value="REVERSE TRANSCRIPTASE DOMAIN-CONTAINING PROTEIN"/>
    <property type="match status" value="1"/>
</dbReference>
<dbReference type="GO" id="GO:0004519">
    <property type="term" value="F:endonuclease activity"/>
    <property type="evidence" value="ECO:0007669"/>
    <property type="project" value="UniProtKB-KW"/>
</dbReference>
<keyword evidence="5" id="KW-0378">Hydrolase</keyword>
<dbReference type="Gene3D" id="3.30.70.270">
    <property type="match status" value="1"/>
</dbReference>
<keyword evidence="1" id="KW-0808">Transferase</keyword>
<evidence type="ECO:0000259" key="7">
    <source>
        <dbReference type="PROSITE" id="PS50878"/>
    </source>
</evidence>
<dbReference type="GO" id="GO:0003964">
    <property type="term" value="F:RNA-directed DNA polymerase activity"/>
    <property type="evidence" value="ECO:0007669"/>
    <property type="project" value="UniProtKB-KW"/>
</dbReference>
<dbReference type="CDD" id="cd09275">
    <property type="entry name" value="RNase_HI_RT_DIRS1"/>
    <property type="match status" value="1"/>
</dbReference>
<sequence length="633" mass="72480">MIIPLGACLTRYSEQWSKLGITLNLNEGLKIPWIQGKPTGRGCAVALVNSEKEDTILQQLIQEEIEEGTIELCSPDDISFYSLIFLFPKSNGGFRKVMDCRTINSYAPPTHFKMDDCRTVREIIQYNDWGVTLDLKHAYSHIPMEIESRRWLGFRYKDKNYRQRAMCFGLAIAPQTFTLLIRRVIAQLRPLMRIVAYLDDFLLLFKTKEEAETLTVVALQLFTSLGLTIEWQKSKLIPTHRFTYLGMDWDTIAMNVQPIGKRITKAKRMVRDRIRQTLKGVQTTAHTISKIVGILQSMSVCEPQTFVRSRNLITVKDQMVTDKGWNDSILLDSDQMEELLWWDVRLRNPLECNLIPFVVQAIITSDASQDGLGATLMIDNNKFAAQITNECYSTMTSNAREMLAILFALEEFTETLRYYNITDILIQTDNQTCAADIQKRSSCSQLNQILVQIMDYSGRNNWRLQSQWIPGVQNTIADKLSRGTDGSDFQLKQEIFDLICLTLELNPEIDAFATDYNTKTEKYISWKKESLAIATDAMKQNWGNQVVYYMFPHIPLINRVVGKLIQDKAKVLLITPDWNTLLSLTDLERIANKSIKLHQIKDCCEEGPLLAAAKANLPPGSLRAWVKNIVQNN</sequence>
<evidence type="ECO:0000256" key="1">
    <source>
        <dbReference type="ARBA" id="ARBA00022679"/>
    </source>
</evidence>
<dbReference type="GO" id="GO:0016787">
    <property type="term" value="F:hydrolase activity"/>
    <property type="evidence" value="ECO:0007669"/>
    <property type="project" value="UniProtKB-KW"/>
</dbReference>
<dbReference type="PANTHER" id="PTHR33050:SF7">
    <property type="entry name" value="RIBONUCLEASE H"/>
    <property type="match status" value="1"/>
</dbReference>
<dbReference type="AlphaFoldDB" id="A0A5J4UU14"/>
<comment type="caution">
    <text evidence="8">The sequence shown here is derived from an EMBL/GenBank/DDBJ whole genome shotgun (WGS) entry which is preliminary data.</text>
</comment>
<dbReference type="InterPro" id="IPR043502">
    <property type="entry name" value="DNA/RNA_pol_sf"/>
</dbReference>
<evidence type="ECO:0000256" key="5">
    <source>
        <dbReference type="ARBA" id="ARBA00022801"/>
    </source>
</evidence>
<dbReference type="PROSITE" id="PS50878">
    <property type="entry name" value="RT_POL"/>
    <property type="match status" value="1"/>
</dbReference>
<feature type="domain" description="Reverse transcriptase" evidence="7">
    <location>
        <begin position="68"/>
        <end position="249"/>
    </location>
</feature>
<dbReference type="OrthoDB" id="3863715at2759"/>
<dbReference type="Pfam" id="PF00078">
    <property type="entry name" value="RVT_1"/>
    <property type="match status" value="1"/>
</dbReference>
<evidence type="ECO:0000313" key="8">
    <source>
        <dbReference type="EMBL" id="KAA6373899.1"/>
    </source>
</evidence>
<keyword evidence="4" id="KW-0255">Endonuclease</keyword>
<dbReference type="InterPro" id="IPR000477">
    <property type="entry name" value="RT_dom"/>
</dbReference>
<organism evidence="8 9">
    <name type="scientific">Streblomastix strix</name>
    <dbReference type="NCBI Taxonomy" id="222440"/>
    <lineage>
        <taxon>Eukaryota</taxon>
        <taxon>Metamonada</taxon>
        <taxon>Preaxostyla</taxon>
        <taxon>Oxymonadida</taxon>
        <taxon>Streblomastigidae</taxon>
        <taxon>Streblomastix</taxon>
    </lineage>
</organism>
<evidence type="ECO:0000256" key="3">
    <source>
        <dbReference type="ARBA" id="ARBA00022722"/>
    </source>
</evidence>
<dbReference type="SUPFAM" id="SSF56672">
    <property type="entry name" value="DNA/RNA polymerases"/>
    <property type="match status" value="1"/>
</dbReference>
<keyword evidence="2" id="KW-0548">Nucleotidyltransferase</keyword>
<dbReference type="Proteomes" id="UP000324800">
    <property type="component" value="Unassembled WGS sequence"/>
</dbReference>
<proteinExistence type="predicted"/>
<dbReference type="InterPro" id="IPR043128">
    <property type="entry name" value="Rev_trsase/Diguanyl_cyclase"/>
</dbReference>
<evidence type="ECO:0000256" key="4">
    <source>
        <dbReference type="ARBA" id="ARBA00022759"/>
    </source>
</evidence>
<dbReference type="CDD" id="cd03714">
    <property type="entry name" value="RT_DIRS1"/>
    <property type="match status" value="1"/>
</dbReference>
<dbReference type="EMBL" id="SNRW01012377">
    <property type="protein sequence ID" value="KAA6373899.1"/>
    <property type="molecule type" value="Genomic_DNA"/>
</dbReference>
<dbReference type="Gene3D" id="3.30.420.10">
    <property type="entry name" value="Ribonuclease H-like superfamily/Ribonuclease H"/>
    <property type="match status" value="1"/>
</dbReference>
<keyword evidence="3" id="KW-0540">Nuclease</keyword>
<dbReference type="InterPro" id="IPR052055">
    <property type="entry name" value="Hepadnavirus_pol/RT"/>
</dbReference>
<dbReference type="GO" id="GO:0003676">
    <property type="term" value="F:nucleic acid binding"/>
    <property type="evidence" value="ECO:0007669"/>
    <property type="project" value="InterPro"/>
</dbReference>
<evidence type="ECO:0000256" key="6">
    <source>
        <dbReference type="ARBA" id="ARBA00022918"/>
    </source>
</evidence>
<dbReference type="Gene3D" id="3.10.10.10">
    <property type="entry name" value="HIV Type 1 Reverse Transcriptase, subunit A, domain 1"/>
    <property type="match status" value="1"/>
</dbReference>
<dbReference type="InterPro" id="IPR036397">
    <property type="entry name" value="RNaseH_sf"/>
</dbReference>
<dbReference type="InterPro" id="IPR041373">
    <property type="entry name" value="RT_RNaseH"/>
</dbReference>
<dbReference type="Pfam" id="PF17917">
    <property type="entry name" value="RT_RNaseH"/>
    <property type="match status" value="1"/>
</dbReference>